<evidence type="ECO:0000256" key="10">
    <source>
        <dbReference type="ARBA" id="ARBA00023077"/>
    </source>
</evidence>
<evidence type="ECO:0000256" key="17">
    <source>
        <dbReference type="SAM" id="MobiDB-lite"/>
    </source>
</evidence>
<protein>
    <submittedName>
        <fullName evidence="20">TonB-dependent siderophore receptor</fullName>
    </submittedName>
</protein>
<dbReference type="AlphaFoldDB" id="A0A2U1SV73"/>
<keyword evidence="8" id="KW-0408">Iron</keyword>
<keyword evidence="3 14" id="KW-0813">Transport</keyword>
<keyword evidence="7" id="KW-0732">Signal</keyword>
<evidence type="ECO:0000256" key="8">
    <source>
        <dbReference type="ARBA" id="ARBA00023004"/>
    </source>
</evidence>
<keyword evidence="5" id="KW-0410">Iron transport</keyword>
<evidence type="ECO:0000256" key="2">
    <source>
        <dbReference type="ARBA" id="ARBA00009810"/>
    </source>
</evidence>
<dbReference type="InterPro" id="IPR039426">
    <property type="entry name" value="TonB-dep_rcpt-like"/>
</dbReference>
<evidence type="ECO:0000256" key="3">
    <source>
        <dbReference type="ARBA" id="ARBA00022448"/>
    </source>
</evidence>
<evidence type="ECO:0000313" key="20">
    <source>
        <dbReference type="EMBL" id="PWB95524.1"/>
    </source>
</evidence>
<dbReference type="EMBL" id="PUIV01000002">
    <property type="protein sequence ID" value="PWB95524.1"/>
    <property type="molecule type" value="Genomic_DNA"/>
</dbReference>
<feature type="domain" description="TonB-dependent receptor-like beta-barrel" evidence="18">
    <location>
        <begin position="336"/>
        <end position="735"/>
    </location>
</feature>
<dbReference type="Pfam" id="PF00593">
    <property type="entry name" value="TonB_dep_Rec_b-barrel"/>
    <property type="match status" value="1"/>
</dbReference>
<proteinExistence type="inferred from homology"/>
<keyword evidence="10 16" id="KW-0798">TonB box</keyword>
<dbReference type="InterPro" id="IPR037066">
    <property type="entry name" value="Plug_dom_sf"/>
</dbReference>
<evidence type="ECO:0000256" key="14">
    <source>
        <dbReference type="PROSITE-ProRule" id="PRU01360"/>
    </source>
</evidence>
<keyword evidence="4 14" id="KW-1134">Transmembrane beta strand</keyword>
<evidence type="ECO:0000259" key="19">
    <source>
        <dbReference type="Pfam" id="PF07715"/>
    </source>
</evidence>
<evidence type="ECO:0000256" key="5">
    <source>
        <dbReference type="ARBA" id="ARBA00022496"/>
    </source>
</evidence>
<evidence type="ECO:0000256" key="13">
    <source>
        <dbReference type="ARBA" id="ARBA00023237"/>
    </source>
</evidence>
<dbReference type="PANTHER" id="PTHR32552:SF84">
    <property type="entry name" value="TONB-DEPENDENT RECEPTOR-RELATED"/>
    <property type="match status" value="1"/>
</dbReference>
<gene>
    <name evidence="20" type="ORF">C5689_03135</name>
</gene>
<evidence type="ECO:0000256" key="15">
    <source>
        <dbReference type="PROSITE-ProRule" id="PRU10144"/>
    </source>
</evidence>
<keyword evidence="11 14" id="KW-0472">Membrane</keyword>
<dbReference type="NCBIfam" id="TIGR01783">
    <property type="entry name" value="TonB-siderophor"/>
    <property type="match status" value="1"/>
</dbReference>
<dbReference type="GO" id="GO:0015891">
    <property type="term" value="P:siderophore transport"/>
    <property type="evidence" value="ECO:0007669"/>
    <property type="project" value="InterPro"/>
</dbReference>
<dbReference type="InterPro" id="IPR036942">
    <property type="entry name" value="Beta-barrel_TonB_sf"/>
</dbReference>
<evidence type="ECO:0000256" key="6">
    <source>
        <dbReference type="ARBA" id="ARBA00022692"/>
    </source>
</evidence>
<keyword evidence="6 14" id="KW-0812">Transmembrane</keyword>
<keyword evidence="9" id="KW-0406">Ion transport</keyword>
<evidence type="ECO:0000256" key="7">
    <source>
        <dbReference type="ARBA" id="ARBA00022729"/>
    </source>
</evidence>
<keyword evidence="12 20" id="KW-0675">Receptor</keyword>
<sequence length="769" mass="84180">MFDASRQESLPMSRNALMRGASAGALSFVVFSSAAAQEALPTIDISGEQRPVAGPSRGKLQPPNGKLQLDVASQTGSRLGLTPRETPSSVSIVDRATIEARGAQTTQEVIQRMPGVVTSDPPGSAGAISLRGFGASSVTQMFNGITVQYDAIAGRPVDSWLYDRIELLGGASSYLYGQGAVGGAVNYVSKIATRGEERNEALLMGGMWFNRRASYGFNKQLDETNWLQFDLSYKGSQGWVENSNHNSGAGSISWLTDIAPGLSNTVAVEFQSEQRDAYWGTPVPRPLGGTGTIAWGTFGLPVLDLKFDPGVRFKNYNSLKPVFDQQVLWVRDIAEYKLDEETSFKNTFYLYRADRQYQNVESYRYDATNTLIERSGSFATRHVQSLVGDRLEATNATTLFGLESKTVAGIDFSLNQQTRNGSLESGLAVDTVEPYGYSAYKLYQDNPAATSYVGDARSKLYTLALFAENRLSLTQQLHLVTGLRWEKISLERFNYRIPTLPSASNPYGNPAYFGKGYEPITWRAALMYDVTKEANVYVSYSTAADPPSGILLTNSAGNLRNFELTTGWQVEAGTKLDFWEGRGSATVAGYFIERSNLTTSDPANPNNVINVGKQSSNGIEANVGVQVLDNLSVQGNAAWINPKFESFEEAATIAGTTLRVSRAGNRPTNMARWIANGWITWDFLPDWQATFAARFVGDRFADNANTMRIPAFTTFDAGLSWRITPNAKLTAMLKNMTDAAYVEWATGGTGPLLRLGQPRTFELSLKMTF</sequence>
<keyword evidence="21" id="KW-1185">Reference proteome</keyword>
<dbReference type="SUPFAM" id="SSF56935">
    <property type="entry name" value="Porins"/>
    <property type="match status" value="1"/>
</dbReference>
<accession>A0A2U1SV73</accession>
<organism evidence="20 21">
    <name type="scientific">Methylosinus sporium</name>
    <dbReference type="NCBI Taxonomy" id="428"/>
    <lineage>
        <taxon>Bacteria</taxon>
        <taxon>Pseudomonadati</taxon>
        <taxon>Pseudomonadota</taxon>
        <taxon>Alphaproteobacteria</taxon>
        <taxon>Hyphomicrobiales</taxon>
        <taxon>Methylocystaceae</taxon>
        <taxon>Methylosinus</taxon>
    </lineage>
</organism>
<keyword evidence="13 14" id="KW-0998">Cell outer membrane</keyword>
<comment type="caution">
    <text evidence="20">The sequence shown here is derived from an EMBL/GenBank/DDBJ whole genome shotgun (WGS) entry which is preliminary data.</text>
</comment>
<dbReference type="Gene3D" id="2.40.170.20">
    <property type="entry name" value="TonB-dependent receptor, beta-barrel domain"/>
    <property type="match status" value="1"/>
</dbReference>
<dbReference type="InterPro" id="IPR000531">
    <property type="entry name" value="Beta-barrel_TonB"/>
</dbReference>
<dbReference type="Proteomes" id="UP000245137">
    <property type="component" value="Unassembled WGS sequence"/>
</dbReference>
<dbReference type="GO" id="GO:0038023">
    <property type="term" value="F:signaling receptor activity"/>
    <property type="evidence" value="ECO:0007669"/>
    <property type="project" value="InterPro"/>
</dbReference>
<reference evidence="20 21" key="1">
    <citation type="journal article" date="2018" name="Appl. Microbiol. Biotechnol.">
        <title>Co-cultivation of the strictly anaerobic methanogen Methanosarcina barkeri with aerobic methanotrophs in an oxygen-limited membrane bioreactor.</title>
        <authorList>
            <person name="In 't Zandt M.H."/>
            <person name="van den Bosch T.J.M."/>
            <person name="Rijkers R."/>
            <person name="van Kessel M.A.H.J."/>
            <person name="Jetten M.S.M."/>
            <person name="Welte C.U."/>
        </authorList>
    </citation>
    <scope>NUCLEOTIDE SEQUENCE [LARGE SCALE GENOMIC DNA]</scope>
    <source>
        <strain evidence="20 21">DSM 17706</strain>
    </source>
</reference>
<dbReference type="PROSITE" id="PS52016">
    <property type="entry name" value="TONB_DEPENDENT_REC_3"/>
    <property type="match status" value="1"/>
</dbReference>
<dbReference type="PROSITE" id="PS01156">
    <property type="entry name" value="TONB_DEPENDENT_REC_2"/>
    <property type="match status" value="1"/>
</dbReference>
<evidence type="ECO:0000256" key="9">
    <source>
        <dbReference type="ARBA" id="ARBA00023065"/>
    </source>
</evidence>
<comment type="similarity">
    <text evidence="2 14 16">Belongs to the TonB-dependent receptor family.</text>
</comment>
<evidence type="ECO:0000256" key="1">
    <source>
        <dbReference type="ARBA" id="ARBA00004571"/>
    </source>
</evidence>
<feature type="region of interest" description="Disordered" evidence="17">
    <location>
        <begin position="46"/>
        <end position="66"/>
    </location>
</feature>
<name>A0A2U1SV73_METSR</name>
<comment type="subcellular location">
    <subcellularLocation>
        <location evidence="1 14">Cell outer membrane</location>
        <topology evidence="1 14">Multi-pass membrane protein</topology>
    </subcellularLocation>
</comment>
<dbReference type="GO" id="GO:0009279">
    <property type="term" value="C:cell outer membrane"/>
    <property type="evidence" value="ECO:0007669"/>
    <property type="project" value="UniProtKB-SubCell"/>
</dbReference>
<evidence type="ECO:0000259" key="18">
    <source>
        <dbReference type="Pfam" id="PF00593"/>
    </source>
</evidence>
<evidence type="ECO:0000256" key="4">
    <source>
        <dbReference type="ARBA" id="ARBA00022452"/>
    </source>
</evidence>
<evidence type="ECO:0000256" key="16">
    <source>
        <dbReference type="RuleBase" id="RU003357"/>
    </source>
</evidence>
<dbReference type="GO" id="GO:0015344">
    <property type="term" value="F:siderophore uptake transmembrane transporter activity"/>
    <property type="evidence" value="ECO:0007669"/>
    <property type="project" value="TreeGrafter"/>
</dbReference>
<evidence type="ECO:0000256" key="12">
    <source>
        <dbReference type="ARBA" id="ARBA00023170"/>
    </source>
</evidence>
<dbReference type="Gene3D" id="2.170.130.10">
    <property type="entry name" value="TonB-dependent receptor, plug domain"/>
    <property type="match status" value="1"/>
</dbReference>
<feature type="short sequence motif" description="TonB C-terminal box" evidence="15">
    <location>
        <begin position="752"/>
        <end position="769"/>
    </location>
</feature>
<dbReference type="InterPro" id="IPR012910">
    <property type="entry name" value="Plug_dom"/>
</dbReference>
<evidence type="ECO:0000313" key="21">
    <source>
        <dbReference type="Proteomes" id="UP000245137"/>
    </source>
</evidence>
<dbReference type="InterPro" id="IPR010105">
    <property type="entry name" value="TonB_sidphr_rcpt"/>
</dbReference>
<dbReference type="OrthoDB" id="9760333at2"/>
<evidence type="ECO:0000256" key="11">
    <source>
        <dbReference type="ARBA" id="ARBA00023136"/>
    </source>
</evidence>
<dbReference type="CDD" id="cd01347">
    <property type="entry name" value="ligand_gated_channel"/>
    <property type="match status" value="1"/>
</dbReference>
<dbReference type="InterPro" id="IPR010917">
    <property type="entry name" value="TonB_rcpt_CS"/>
</dbReference>
<dbReference type="Pfam" id="PF07715">
    <property type="entry name" value="Plug"/>
    <property type="match status" value="1"/>
</dbReference>
<dbReference type="PANTHER" id="PTHR32552">
    <property type="entry name" value="FERRICHROME IRON RECEPTOR-RELATED"/>
    <property type="match status" value="1"/>
</dbReference>
<feature type="domain" description="TonB-dependent receptor plug" evidence="19">
    <location>
        <begin position="83"/>
        <end position="184"/>
    </location>
</feature>